<comment type="caution">
    <text evidence="1">The sequence shown here is derived from an EMBL/GenBank/DDBJ whole genome shotgun (WGS) entry which is preliminary data.</text>
</comment>
<dbReference type="EMBL" id="JAHLQI010000007">
    <property type="protein sequence ID" value="MBU5491302.1"/>
    <property type="molecule type" value="Genomic_DNA"/>
</dbReference>
<proteinExistence type="predicted"/>
<protein>
    <submittedName>
        <fullName evidence="1">Uncharacterized protein</fullName>
    </submittedName>
</protein>
<evidence type="ECO:0000313" key="1">
    <source>
        <dbReference type="EMBL" id="MBU5491302.1"/>
    </source>
</evidence>
<accession>A0ABS6EVU9</accession>
<keyword evidence="2" id="KW-1185">Reference proteome</keyword>
<dbReference type="RefSeq" id="WP_216471015.1">
    <property type="nucleotide sequence ID" value="NZ_JAHLQI010000007.1"/>
</dbReference>
<dbReference type="Proteomes" id="UP000783588">
    <property type="component" value="Unassembled WGS sequence"/>
</dbReference>
<sequence>MITLNTYMDAPSHAKMELVAKSTDSKPIKIFDGRAIGNGSTLYEMDTKKIYIYDEDEHKWWEM</sequence>
<organism evidence="1 2">
    <name type="scientific">Butyricicoccus intestinisimiae</name>
    <dbReference type="NCBI Taxonomy" id="2841509"/>
    <lineage>
        <taxon>Bacteria</taxon>
        <taxon>Bacillati</taxon>
        <taxon>Bacillota</taxon>
        <taxon>Clostridia</taxon>
        <taxon>Eubacteriales</taxon>
        <taxon>Butyricicoccaceae</taxon>
        <taxon>Butyricicoccus</taxon>
    </lineage>
</organism>
<reference evidence="1 2" key="1">
    <citation type="submission" date="2021-06" db="EMBL/GenBank/DDBJ databases">
        <authorList>
            <person name="Sun Q."/>
            <person name="Li D."/>
        </authorList>
    </citation>
    <scope>NUCLEOTIDE SEQUENCE [LARGE SCALE GENOMIC DNA]</scope>
    <source>
        <strain evidence="1 2">MSJd-7</strain>
    </source>
</reference>
<name>A0ABS6EVU9_9FIRM</name>
<evidence type="ECO:0000313" key="2">
    <source>
        <dbReference type="Proteomes" id="UP000783588"/>
    </source>
</evidence>
<gene>
    <name evidence="1" type="ORF">KQI75_11855</name>
</gene>